<dbReference type="Gene3D" id="1.10.4030.10">
    <property type="entry name" value="Porin chaperone SurA, peptide-binding domain"/>
    <property type="match status" value="1"/>
</dbReference>
<dbReference type="SUPFAM" id="SSF109998">
    <property type="entry name" value="Triger factor/SurA peptide-binding domain-like"/>
    <property type="match status" value="1"/>
</dbReference>
<dbReference type="InterPro" id="IPR050280">
    <property type="entry name" value="OMP_Chaperone_SurA"/>
</dbReference>
<comment type="caution">
    <text evidence="12">The sequence shown here is derived from an EMBL/GenBank/DDBJ whole genome shotgun (WGS) entry which is preliminary data.</text>
</comment>
<evidence type="ECO:0000256" key="10">
    <source>
        <dbReference type="SAM" id="SignalP"/>
    </source>
</evidence>
<dbReference type="STRING" id="580166.AUP43_13775"/>
<dbReference type="Gene3D" id="3.10.50.40">
    <property type="match status" value="1"/>
</dbReference>
<dbReference type="InterPro" id="IPR027304">
    <property type="entry name" value="Trigger_fact/SurA_dom_sf"/>
</dbReference>
<evidence type="ECO:0000256" key="9">
    <source>
        <dbReference type="PROSITE-ProRule" id="PRU00278"/>
    </source>
</evidence>
<feature type="domain" description="PpiC" evidence="11">
    <location>
        <begin position="181"/>
        <end position="279"/>
    </location>
</feature>
<feature type="chain" id="PRO_5007809831" description="Parvulin-like PPIase" evidence="10">
    <location>
        <begin position="34"/>
        <end position="431"/>
    </location>
</feature>
<dbReference type="PROSITE" id="PS50198">
    <property type="entry name" value="PPIC_PPIASE_2"/>
    <property type="match status" value="1"/>
</dbReference>
<reference evidence="12 13" key="1">
    <citation type="submission" date="2015-12" db="EMBL/GenBank/DDBJ databases">
        <title>Genome sequence of Oceanibaculum pacificum MCCC 1A02656.</title>
        <authorList>
            <person name="Lu L."/>
            <person name="Lai Q."/>
            <person name="Shao Z."/>
            <person name="Qian P."/>
        </authorList>
    </citation>
    <scope>NUCLEOTIDE SEQUENCE [LARGE SCALE GENOMIC DNA]</scope>
    <source>
        <strain evidence="12 13">MCCC 1A02656</strain>
    </source>
</reference>
<dbReference type="InterPro" id="IPR046357">
    <property type="entry name" value="PPIase_dom_sf"/>
</dbReference>
<keyword evidence="6 9" id="KW-0413">Isomerase</keyword>
<dbReference type="PANTHER" id="PTHR47637:SF1">
    <property type="entry name" value="CHAPERONE SURA"/>
    <property type="match status" value="1"/>
</dbReference>
<keyword evidence="13" id="KW-1185">Reference proteome</keyword>
<evidence type="ECO:0000256" key="6">
    <source>
        <dbReference type="ARBA" id="ARBA00023235"/>
    </source>
</evidence>
<dbReference type="GO" id="GO:0003755">
    <property type="term" value="F:peptidyl-prolyl cis-trans isomerase activity"/>
    <property type="evidence" value="ECO:0007669"/>
    <property type="project" value="UniProtKB-KW"/>
</dbReference>
<dbReference type="InterPro" id="IPR000297">
    <property type="entry name" value="PPIase_PpiC"/>
</dbReference>
<dbReference type="Pfam" id="PF09312">
    <property type="entry name" value="SurA_N"/>
    <property type="match status" value="1"/>
</dbReference>
<protein>
    <recommendedName>
        <fullName evidence="1">Parvulin-like PPIase</fullName>
    </recommendedName>
    <alternativeName>
        <fullName evidence="7">Peptidyl-prolyl cis-trans isomerase plp</fullName>
    </alternativeName>
    <alternativeName>
        <fullName evidence="8">Rotamase plp</fullName>
    </alternativeName>
</protein>
<evidence type="ECO:0000256" key="5">
    <source>
        <dbReference type="ARBA" id="ARBA00023186"/>
    </source>
</evidence>
<dbReference type="InterPro" id="IPR023058">
    <property type="entry name" value="PPIase_PpiC_CS"/>
</dbReference>
<evidence type="ECO:0000256" key="7">
    <source>
        <dbReference type="ARBA" id="ARBA00030642"/>
    </source>
</evidence>
<gene>
    <name evidence="12" type="ORF">AUP43_13775</name>
</gene>
<evidence type="ECO:0000313" key="13">
    <source>
        <dbReference type="Proteomes" id="UP000076400"/>
    </source>
</evidence>
<dbReference type="OrthoDB" id="9791746at2"/>
<dbReference type="EMBL" id="LPXN01000156">
    <property type="protein sequence ID" value="KZD01545.1"/>
    <property type="molecule type" value="Genomic_DNA"/>
</dbReference>
<dbReference type="Pfam" id="PF00639">
    <property type="entry name" value="Rotamase"/>
    <property type="match status" value="1"/>
</dbReference>
<evidence type="ECO:0000256" key="4">
    <source>
        <dbReference type="ARBA" id="ARBA00023110"/>
    </source>
</evidence>
<keyword evidence="5" id="KW-0143">Chaperone</keyword>
<organism evidence="12 13">
    <name type="scientific">Oceanibaculum pacificum</name>
    <dbReference type="NCBI Taxonomy" id="580166"/>
    <lineage>
        <taxon>Bacteria</taxon>
        <taxon>Pseudomonadati</taxon>
        <taxon>Pseudomonadota</taxon>
        <taxon>Alphaproteobacteria</taxon>
        <taxon>Rhodospirillales</taxon>
        <taxon>Oceanibaculaceae</taxon>
        <taxon>Oceanibaculum</taxon>
    </lineage>
</organism>
<name>A0A154VJQ7_9PROT</name>
<evidence type="ECO:0000256" key="2">
    <source>
        <dbReference type="ARBA" id="ARBA00022729"/>
    </source>
</evidence>
<feature type="signal peptide" evidence="10">
    <location>
        <begin position="1"/>
        <end position="33"/>
    </location>
</feature>
<proteinExistence type="predicted"/>
<dbReference type="InterPro" id="IPR015391">
    <property type="entry name" value="SurA_N"/>
</dbReference>
<evidence type="ECO:0000313" key="12">
    <source>
        <dbReference type="EMBL" id="KZD01545.1"/>
    </source>
</evidence>
<sequence length="431" mass="47499">MTYQPTSRRPARFSVFALLFLLLAATLPQPAAAQGSALRIAAVVNDQIISLLDLDIRISLTIFGAGLPNSQETRQRLAPQVLRGLIDERLQMQEAKRLNISVSDAEINEAIRRIETQNRMQPGMLDQALQQRGIPKQTLIEQINATLAWRRVVSRRFVGAAEVSDDEISEQLAQIESRRGKPENLVQEILLPVDSPDRDEEVRAFADRLIQQLRDGAGFDALARQFSQSASARNGGDIGWVVPEEMDSPLADALNNLQPGEVSPPIRTVLGYYILRLQDRRVREQAPQTEARVTLRQMPLPVPADAPPERVDEIAAQMRAAIAQADGCGGLAAVAEQFNAPAPLDLGTLRLGDLAPLIQRAIGNLEIGRASETVALPGGAALIVVCEREATMSDLPSRAEIRQRLENDKLDVLARRLMRDLRRAAFVDIRI</sequence>
<dbReference type="SUPFAM" id="SSF54534">
    <property type="entry name" value="FKBP-like"/>
    <property type="match status" value="2"/>
</dbReference>
<dbReference type="PROSITE" id="PS01096">
    <property type="entry name" value="PPIC_PPIASE_1"/>
    <property type="match status" value="1"/>
</dbReference>
<evidence type="ECO:0000256" key="3">
    <source>
        <dbReference type="ARBA" id="ARBA00022764"/>
    </source>
</evidence>
<evidence type="ECO:0000259" key="11">
    <source>
        <dbReference type="PROSITE" id="PS50198"/>
    </source>
</evidence>
<dbReference type="PANTHER" id="PTHR47637">
    <property type="entry name" value="CHAPERONE SURA"/>
    <property type="match status" value="1"/>
</dbReference>
<dbReference type="RefSeq" id="WP_067559660.1">
    <property type="nucleotide sequence ID" value="NZ_LPXN01000156.1"/>
</dbReference>
<dbReference type="Proteomes" id="UP000076400">
    <property type="component" value="Unassembled WGS sequence"/>
</dbReference>
<evidence type="ECO:0000256" key="8">
    <source>
        <dbReference type="ARBA" id="ARBA00031484"/>
    </source>
</evidence>
<evidence type="ECO:0000256" key="1">
    <source>
        <dbReference type="ARBA" id="ARBA00018370"/>
    </source>
</evidence>
<keyword evidence="3" id="KW-0574">Periplasm</keyword>
<keyword evidence="4 9" id="KW-0697">Rotamase</keyword>
<accession>A0A154VJQ7</accession>
<keyword evidence="2 10" id="KW-0732">Signal</keyword>
<dbReference type="AlphaFoldDB" id="A0A154VJQ7"/>